<evidence type="ECO:0000256" key="4">
    <source>
        <dbReference type="ARBA" id="ARBA00023163"/>
    </source>
</evidence>
<comment type="caution">
    <text evidence="7">The sequence shown here is derived from an EMBL/GenBank/DDBJ whole genome shotgun (WGS) entry which is preliminary data.</text>
</comment>
<dbReference type="AlphaFoldDB" id="A0A4U0HB86"/>
<dbReference type="InterPro" id="IPR039425">
    <property type="entry name" value="RNA_pol_sigma-70-like"/>
</dbReference>
<evidence type="ECO:0000259" key="6">
    <source>
        <dbReference type="Pfam" id="PF08281"/>
    </source>
</evidence>
<keyword evidence="8" id="KW-1185">Reference proteome</keyword>
<dbReference type="InterPro" id="IPR036388">
    <property type="entry name" value="WH-like_DNA-bd_sf"/>
</dbReference>
<evidence type="ECO:0000259" key="5">
    <source>
        <dbReference type="Pfam" id="PF04542"/>
    </source>
</evidence>
<evidence type="ECO:0000256" key="1">
    <source>
        <dbReference type="ARBA" id="ARBA00010641"/>
    </source>
</evidence>
<keyword evidence="2" id="KW-0805">Transcription regulation</keyword>
<organism evidence="7 8">
    <name type="scientific">Sphingobacterium alkalisoli</name>
    <dbReference type="NCBI Taxonomy" id="1874115"/>
    <lineage>
        <taxon>Bacteria</taxon>
        <taxon>Pseudomonadati</taxon>
        <taxon>Bacteroidota</taxon>
        <taxon>Sphingobacteriia</taxon>
        <taxon>Sphingobacteriales</taxon>
        <taxon>Sphingobacteriaceae</taxon>
        <taxon>Sphingobacterium</taxon>
    </lineage>
</organism>
<name>A0A4U0HB86_9SPHI</name>
<dbReference type="InterPro" id="IPR007627">
    <property type="entry name" value="RNA_pol_sigma70_r2"/>
</dbReference>
<dbReference type="InterPro" id="IPR013249">
    <property type="entry name" value="RNA_pol_sigma70_r4_t2"/>
</dbReference>
<dbReference type="GO" id="GO:0006352">
    <property type="term" value="P:DNA-templated transcription initiation"/>
    <property type="evidence" value="ECO:0007669"/>
    <property type="project" value="InterPro"/>
</dbReference>
<evidence type="ECO:0000256" key="2">
    <source>
        <dbReference type="ARBA" id="ARBA00023015"/>
    </source>
</evidence>
<proteinExistence type="inferred from homology"/>
<evidence type="ECO:0000313" key="8">
    <source>
        <dbReference type="Proteomes" id="UP000309872"/>
    </source>
</evidence>
<sequence length="195" mass="22827">MVKSITQINSIKNIIKGCIKEDRRSQKELYRVFYAFSIAICTRYANNREDAASIMNEGFYKIFTQIKKFDTSKPMEPWIRKIMTNTAIDFYRHNLKFAYTSDISDYEHLGDRYEQIYAKLHYDDLILMIHALSPSYRAVFNLYVIEGYNHDEIAEMLNVSIGTSKSNLFKARAKLAEMVKLAELGTNEKKMNVEE</sequence>
<dbReference type="SUPFAM" id="SSF88659">
    <property type="entry name" value="Sigma3 and sigma4 domains of RNA polymerase sigma factors"/>
    <property type="match status" value="1"/>
</dbReference>
<feature type="domain" description="RNA polymerase sigma factor 70 region 4 type 2" evidence="6">
    <location>
        <begin position="124"/>
        <end position="175"/>
    </location>
</feature>
<dbReference type="Pfam" id="PF08281">
    <property type="entry name" value="Sigma70_r4_2"/>
    <property type="match status" value="1"/>
</dbReference>
<comment type="similarity">
    <text evidence="1">Belongs to the sigma-70 factor family. ECF subfamily.</text>
</comment>
<keyword evidence="3" id="KW-0731">Sigma factor</keyword>
<reference evidence="7 8" key="1">
    <citation type="submission" date="2019-04" db="EMBL/GenBank/DDBJ databases">
        <title>Sphingobacterium olei sp. nov., isolated from oil-contaminated soil.</title>
        <authorList>
            <person name="Liu B."/>
        </authorList>
    </citation>
    <scope>NUCLEOTIDE SEQUENCE [LARGE SCALE GENOMIC DNA]</scope>
    <source>
        <strain evidence="7 8">Y3L14</strain>
    </source>
</reference>
<dbReference type="GO" id="GO:0003677">
    <property type="term" value="F:DNA binding"/>
    <property type="evidence" value="ECO:0007669"/>
    <property type="project" value="InterPro"/>
</dbReference>
<dbReference type="CDD" id="cd06171">
    <property type="entry name" value="Sigma70_r4"/>
    <property type="match status" value="1"/>
</dbReference>
<dbReference type="PANTHER" id="PTHR43133:SF46">
    <property type="entry name" value="RNA POLYMERASE SIGMA-70 FACTOR ECF SUBFAMILY"/>
    <property type="match status" value="1"/>
</dbReference>
<evidence type="ECO:0000313" key="7">
    <source>
        <dbReference type="EMBL" id="TJY67822.1"/>
    </source>
</evidence>
<dbReference type="OrthoDB" id="1491902at2"/>
<dbReference type="NCBIfam" id="TIGR02937">
    <property type="entry name" value="sigma70-ECF"/>
    <property type="match status" value="1"/>
</dbReference>
<dbReference type="Gene3D" id="1.10.10.10">
    <property type="entry name" value="Winged helix-like DNA-binding domain superfamily/Winged helix DNA-binding domain"/>
    <property type="match status" value="1"/>
</dbReference>
<dbReference type="InterPro" id="IPR013325">
    <property type="entry name" value="RNA_pol_sigma_r2"/>
</dbReference>
<dbReference type="InterPro" id="IPR014284">
    <property type="entry name" value="RNA_pol_sigma-70_dom"/>
</dbReference>
<dbReference type="PANTHER" id="PTHR43133">
    <property type="entry name" value="RNA POLYMERASE ECF-TYPE SIGMA FACTO"/>
    <property type="match status" value="1"/>
</dbReference>
<evidence type="ECO:0000256" key="3">
    <source>
        <dbReference type="ARBA" id="ARBA00023082"/>
    </source>
</evidence>
<dbReference type="Gene3D" id="1.10.1740.10">
    <property type="match status" value="1"/>
</dbReference>
<accession>A0A4U0HB86</accession>
<dbReference type="InterPro" id="IPR013324">
    <property type="entry name" value="RNA_pol_sigma_r3/r4-like"/>
</dbReference>
<protein>
    <submittedName>
        <fullName evidence="7">Sigma-70 family RNA polymerase sigma factor</fullName>
    </submittedName>
</protein>
<dbReference type="EMBL" id="SUKA01000001">
    <property type="protein sequence ID" value="TJY67822.1"/>
    <property type="molecule type" value="Genomic_DNA"/>
</dbReference>
<dbReference type="SUPFAM" id="SSF88946">
    <property type="entry name" value="Sigma2 domain of RNA polymerase sigma factors"/>
    <property type="match status" value="1"/>
</dbReference>
<dbReference type="Proteomes" id="UP000309872">
    <property type="component" value="Unassembled WGS sequence"/>
</dbReference>
<keyword evidence="4" id="KW-0804">Transcription</keyword>
<gene>
    <name evidence="7" type="ORF">FAZ19_00735</name>
</gene>
<dbReference type="Pfam" id="PF04542">
    <property type="entry name" value="Sigma70_r2"/>
    <property type="match status" value="1"/>
</dbReference>
<dbReference type="GO" id="GO:0016987">
    <property type="term" value="F:sigma factor activity"/>
    <property type="evidence" value="ECO:0007669"/>
    <property type="project" value="UniProtKB-KW"/>
</dbReference>
<feature type="domain" description="RNA polymerase sigma-70 region 2" evidence="5">
    <location>
        <begin position="30"/>
        <end position="94"/>
    </location>
</feature>